<accession>A0AAU9PBJ7</accession>
<sequence length="196" mass="22764">MEYFLTVEGKKNCIDPKITSIDLYFRCNDCRRVFSEKVKMEDPLRFDLVHKCDCENLFTMTEIHRVDQNSKEQYFTFEGNFSISKKCLTDADVSYHGKVFGHKVPIDTTRNGRWVMALQDYNDIAPVFKYEKRNVGTQHERASSSDEDNDERAKNEMSLPDQINCRLVKIVEEKEKEVVVIFLSGAGENSSGDFFV</sequence>
<name>A0AAU9PBJ7_9ASTR</name>
<comment type="caution">
    <text evidence="2">The sequence shown here is derived from an EMBL/GenBank/DDBJ whole genome shotgun (WGS) entry which is preliminary data.</text>
</comment>
<gene>
    <name evidence="2" type="ORF">LVIROSA_LOCUS32842</name>
</gene>
<protein>
    <submittedName>
        <fullName evidence="2">Uncharacterized protein</fullName>
    </submittedName>
</protein>
<dbReference type="EMBL" id="CAKMRJ010005523">
    <property type="protein sequence ID" value="CAH1447212.1"/>
    <property type="molecule type" value="Genomic_DNA"/>
</dbReference>
<feature type="compositionally biased region" description="Basic and acidic residues" evidence="1">
    <location>
        <begin position="135"/>
        <end position="144"/>
    </location>
</feature>
<dbReference type="Proteomes" id="UP001157418">
    <property type="component" value="Unassembled WGS sequence"/>
</dbReference>
<proteinExistence type="predicted"/>
<reference evidence="2 3" key="1">
    <citation type="submission" date="2022-01" db="EMBL/GenBank/DDBJ databases">
        <authorList>
            <person name="Xiong W."/>
            <person name="Schranz E."/>
        </authorList>
    </citation>
    <scope>NUCLEOTIDE SEQUENCE [LARGE SCALE GENOMIC DNA]</scope>
</reference>
<dbReference type="AlphaFoldDB" id="A0AAU9PBJ7"/>
<evidence type="ECO:0000313" key="3">
    <source>
        <dbReference type="Proteomes" id="UP001157418"/>
    </source>
</evidence>
<feature type="region of interest" description="Disordered" evidence="1">
    <location>
        <begin position="135"/>
        <end position="156"/>
    </location>
</feature>
<keyword evidence="3" id="KW-1185">Reference proteome</keyword>
<organism evidence="2 3">
    <name type="scientific">Lactuca virosa</name>
    <dbReference type="NCBI Taxonomy" id="75947"/>
    <lineage>
        <taxon>Eukaryota</taxon>
        <taxon>Viridiplantae</taxon>
        <taxon>Streptophyta</taxon>
        <taxon>Embryophyta</taxon>
        <taxon>Tracheophyta</taxon>
        <taxon>Spermatophyta</taxon>
        <taxon>Magnoliopsida</taxon>
        <taxon>eudicotyledons</taxon>
        <taxon>Gunneridae</taxon>
        <taxon>Pentapetalae</taxon>
        <taxon>asterids</taxon>
        <taxon>campanulids</taxon>
        <taxon>Asterales</taxon>
        <taxon>Asteraceae</taxon>
        <taxon>Cichorioideae</taxon>
        <taxon>Cichorieae</taxon>
        <taxon>Lactucinae</taxon>
        <taxon>Lactuca</taxon>
    </lineage>
</organism>
<evidence type="ECO:0000313" key="2">
    <source>
        <dbReference type="EMBL" id="CAH1447212.1"/>
    </source>
</evidence>
<evidence type="ECO:0000256" key="1">
    <source>
        <dbReference type="SAM" id="MobiDB-lite"/>
    </source>
</evidence>